<dbReference type="EMBL" id="MNYR01000018">
    <property type="protein sequence ID" value="OIP56342.1"/>
    <property type="molecule type" value="Genomic_DNA"/>
</dbReference>
<dbReference type="Gene3D" id="3.90.550.10">
    <property type="entry name" value="Spore Coat Polysaccharide Biosynthesis Protein SpsA, Chain A"/>
    <property type="match status" value="1"/>
</dbReference>
<dbReference type="PANTHER" id="PTHR46390">
    <property type="entry name" value="MANNOSE-1-PHOSPHATE GUANYLYLTRANSFERASE"/>
    <property type="match status" value="1"/>
</dbReference>
<accession>A0A1J5FL35</accession>
<dbReference type="PANTHER" id="PTHR46390:SF1">
    <property type="entry name" value="MANNOSE-1-PHOSPHATE GUANYLYLTRANSFERASE"/>
    <property type="match status" value="1"/>
</dbReference>
<sequence length="345" mass="39697">MKIIIFAGGVGTRFWPISRRKFPKQFQKIFNGQSTLELTWQRIAPYFGTENIYLQLTPEFKNLALKELPELKRNHVIIEPERRNNGPAVCLALQKLIQANQSGPVAILWADHLMDQPQEFVKHLKTAEKLIQENPNRFIFLAEQPRFANDNLGWIHVGEKVGRIGKCDYFKFLGWQYKPQPAVCRKMFKSGEYFWNPGYFITSIKFLNDQFQKLAPEMCQSVKNDYAHTPKISFDQAIIERLDLSNAVILKTNLGWSDPGTLYAFKEARQQSPDDNVTQGRVFNLNSKDCLVYNFEDKKLLATVGLAGQVVVNTKDALIVVPKDKVKQITELLEKLEQAGLEKYL</sequence>
<dbReference type="Proteomes" id="UP000183922">
    <property type="component" value="Unassembled WGS sequence"/>
</dbReference>
<dbReference type="GO" id="GO:0004475">
    <property type="term" value="F:mannose-1-phosphate guanylyltransferase (GTP) activity"/>
    <property type="evidence" value="ECO:0007669"/>
    <property type="project" value="TreeGrafter"/>
</dbReference>
<dbReference type="STRING" id="1805236.AUK13_01295"/>
<dbReference type="SUPFAM" id="SSF53448">
    <property type="entry name" value="Nucleotide-diphospho-sugar transferases"/>
    <property type="match status" value="1"/>
</dbReference>
<organism evidence="3 4">
    <name type="scientific">Candidatus Kuenenbacteria bacterium CG2_30_39_24</name>
    <dbReference type="NCBI Taxonomy" id="1805236"/>
    <lineage>
        <taxon>Bacteria</taxon>
        <taxon>Candidatus Kueneniibacteriota</taxon>
    </lineage>
</organism>
<evidence type="ECO:0000259" key="2">
    <source>
        <dbReference type="Pfam" id="PF22640"/>
    </source>
</evidence>
<protein>
    <submittedName>
        <fullName evidence="3">Uncharacterized protein</fullName>
    </submittedName>
</protein>
<dbReference type="SUPFAM" id="SSF159283">
    <property type="entry name" value="Guanosine diphospho-D-mannose pyrophosphorylase/mannose-6-phosphate isomerase linker domain"/>
    <property type="match status" value="1"/>
</dbReference>
<dbReference type="InterPro" id="IPR054566">
    <property type="entry name" value="ManC/GMP-like_b-helix"/>
</dbReference>
<dbReference type="InterPro" id="IPR029044">
    <property type="entry name" value="Nucleotide-diphossugar_trans"/>
</dbReference>
<reference evidence="3 4" key="1">
    <citation type="journal article" date="2016" name="Environ. Microbiol.">
        <title>Genomic resolution of a cold subsurface aquifer community provides metabolic insights for novel microbes adapted to high CO concentrations.</title>
        <authorList>
            <person name="Probst A.J."/>
            <person name="Castelle C.J."/>
            <person name="Singh A."/>
            <person name="Brown C.T."/>
            <person name="Anantharaman K."/>
            <person name="Sharon I."/>
            <person name="Hug L.A."/>
            <person name="Burstein D."/>
            <person name="Emerson J.B."/>
            <person name="Thomas B.C."/>
            <person name="Banfield J.F."/>
        </authorList>
    </citation>
    <scope>NUCLEOTIDE SEQUENCE [LARGE SCALE GENOMIC DNA]</scope>
    <source>
        <strain evidence="3">CG2_30_39_24</strain>
    </source>
</reference>
<evidence type="ECO:0000313" key="4">
    <source>
        <dbReference type="Proteomes" id="UP000183922"/>
    </source>
</evidence>
<gene>
    <name evidence="3" type="ORF">AUK13_01295</name>
</gene>
<proteinExistence type="predicted"/>
<feature type="domain" description="Nucleotidyl transferase" evidence="1">
    <location>
        <begin position="3"/>
        <end position="271"/>
    </location>
</feature>
<dbReference type="AlphaFoldDB" id="A0A1J5FL35"/>
<dbReference type="Pfam" id="PF22640">
    <property type="entry name" value="ManC_GMP_beta-helix"/>
    <property type="match status" value="1"/>
</dbReference>
<dbReference type="InterPro" id="IPR005835">
    <property type="entry name" value="NTP_transferase_dom"/>
</dbReference>
<name>A0A1J5FL35_9BACT</name>
<dbReference type="GO" id="GO:0009298">
    <property type="term" value="P:GDP-mannose biosynthetic process"/>
    <property type="evidence" value="ECO:0007669"/>
    <property type="project" value="TreeGrafter"/>
</dbReference>
<evidence type="ECO:0000313" key="3">
    <source>
        <dbReference type="EMBL" id="OIP56342.1"/>
    </source>
</evidence>
<evidence type="ECO:0000259" key="1">
    <source>
        <dbReference type="Pfam" id="PF00483"/>
    </source>
</evidence>
<dbReference type="Pfam" id="PF00483">
    <property type="entry name" value="NTP_transferase"/>
    <property type="match status" value="1"/>
</dbReference>
<comment type="caution">
    <text evidence="3">The sequence shown here is derived from an EMBL/GenBank/DDBJ whole genome shotgun (WGS) entry which is preliminary data.</text>
</comment>
<feature type="domain" description="MannoseP isomerase/GMP-like beta-helix" evidence="2">
    <location>
        <begin position="280"/>
        <end position="336"/>
    </location>
</feature>
<dbReference type="InterPro" id="IPR051161">
    <property type="entry name" value="Mannose-6P_isomerase_type2"/>
</dbReference>